<proteinExistence type="predicted"/>
<dbReference type="InterPro" id="IPR013783">
    <property type="entry name" value="Ig-like_fold"/>
</dbReference>
<keyword evidence="4" id="KW-1185">Reference proteome</keyword>
<dbReference type="RefSeq" id="WP_044577900.1">
    <property type="nucleotide sequence ID" value="NZ_BAABDR010000008.1"/>
</dbReference>
<protein>
    <submittedName>
        <fullName evidence="2">Cell surface receptor IPT/TIG domain-containingprotein</fullName>
    </submittedName>
</protein>
<reference evidence="2" key="1">
    <citation type="submission" date="2014-05" db="EMBL/GenBank/DDBJ databases">
        <authorList>
            <person name="Horn Fabian"/>
        </authorList>
    </citation>
    <scope>NUCLEOTIDE SEQUENCE</scope>
</reference>
<dbReference type="Proteomes" id="UP000756710">
    <property type="component" value="Unassembled WGS sequence"/>
</dbReference>
<dbReference type="Gene3D" id="2.60.40.10">
    <property type="entry name" value="Immunoglobulins"/>
    <property type="match status" value="3"/>
</dbReference>
<accession>A0A061A7H0</accession>
<gene>
    <name evidence="3" type="ORF">J2Z30_007303</name>
    <name evidence="2" type="ORF">SIRAN7816</name>
</gene>
<dbReference type="EMBL" id="LK022848">
    <property type="protein sequence ID" value="CDR12934.1"/>
    <property type="molecule type" value="Genomic_DNA"/>
</dbReference>
<evidence type="ECO:0000313" key="2">
    <source>
        <dbReference type="EMBL" id="CDR12934.1"/>
    </source>
</evidence>
<organism evidence="2">
    <name type="scientific">Streptomyces iranensis</name>
    <dbReference type="NCBI Taxonomy" id="576784"/>
    <lineage>
        <taxon>Bacteria</taxon>
        <taxon>Bacillati</taxon>
        <taxon>Actinomycetota</taxon>
        <taxon>Actinomycetes</taxon>
        <taxon>Kitasatosporales</taxon>
        <taxon>Streptomycetaceae</taxon>
        <taxon>Streptomyces</taxon>
        <taxon>Streptomyces violaceusniger group</taxon>
    </lineage>
</organism>
<evidence type="ECO:0000313" key="4">
    <source>
        <dbReference type="Proteomes" id="UP000756710"/>
    </source>
</evidence>
<dbReference type="InterPro" id="IPR002909">
    <property type="entry name" value="IPT_dom"/>
</dbReference>
<dbReference type="AlphaFoldDB" id="A0A061A7H0"/>
<evidence type="ECO:0000313" key="3">
    <source>
        <dbReference type="EMBL" id="MBP2066255.1"/>
    </source>
</evidence>
<dbReference type="GO" id="GO:0005975">
    <property type="term" value="P:carbohydrate metabolic process"/>
    <property type="evidence" value="ECO:0007669"/>
    <property type="project" value="UniProtKB-ARBA"/>
</dbReference>
<name>A0A061A7H0_9ACTN</name>
<dbReference type="SUPFAM" id="SSF81296">
    <property type="entry name" value="E set domains"/>
    <property type="match status" value="1"/>
</dbReference>
<sequence length="260" mass="24844">MPITSLTPSQGTVGTSVNINGTALGTTVSVNFGGAVVSPTAVSNTVVTFVVPSTAPCSGQVSVSTNLSNGTRTNAVPFFVIVRPTTTGLDETCLPAAGGSITVFGTGFAAGGTVNVGALTPVAFAAGGSNTSVTVTAPAHTPAGCFDTQQVTVTTPGGTGTAGTTLIDYYNAPTLTAATLTPATGAAGTETTISGATCLIGITDVTFTDSAATAFTGLAFTPIDATSIVTAVPAAAAAGAGAFTITTCGGTSGPGAFTVT</sequence>
<feature type="domain" description="IPT/TIG" evidence="1">
    <location>
        <begin position="3"/>
        <end position="78"/>
    </location>
</feature>
<dbReference type="EMBL" id="JAGGLR010000023">
    <property type="protein sequence ID" value="MBP2066255.1"/>
    <property type="molecule type" value="Genomic_DNA"/>
</dbReference>
<dbReference type="Pfam" id="PF01833">
    <property type="entry name" value="TIG"/>
    <property type="match status" value="1"/>
</dbReference>
<dbReference type="HOGENOM" id="CLU_1057323_0_0_11"/>
<dbReference type="InterPro" id="IPR014756">
    <property type="entry name" value="Ig_E-set"/>
</dbReference>
<evidence type="ECO:0000259" key="1">
    <source>
        <dbReference type="Pfam" id="PF01833"/>
    </source>
</evidence>
<keyword evidence="2" id="KW-0675">Receptor</keyword>
<reference evidence="3 4" key="2">
    <citation type="submission" date="2021-03" db="EMBL/GenBank/DDBJ databases">
        <title>Genomic Encyclopedia of Type Strains, Phase IV (KMG-IV): sequencing the most valuable type-strain genomes for metagenomic binning, comparative biology and taxonomic classification.</title>
        <authorList>
            <person name="Goeker M."/>
        </authorList>
    </citation>
    <scope>NUCLEOTIDE SEQUENCE [LARGE SCALE GENOMIC DNA]</scope>
    <source>
        <strain evidence="3 4">DSM 41954</strain>
    </source>
</reference>
<dbReference type="GeneID" id="32469699"/>